<dbReference type="GO" id="GO:0005737">
    <property type="term" value="C:cytoplasm"/>
    <property type="evidence" value="ECO:0007669"/>
    <property type="project" value="UniProtKB-SubCell"/>
</dbReference>
<dbReference type="Pfam" id="PF22544">
    <property type="entry name" value="HYDIN_VesB_CFA65-like_Ig"/>
    <property type="match status" value="2"/>
</dbReference>
<evidence type="ECO:0000259" key="7">
    <source>
        <dbReference type="Pfam" id="PF22544"/>
    </source>
</evidence>
<sequence length="3695" mass="425928">MERRYDRNKAFPKWDSNISFKKMSRNSLSSFSKLNNNILSSSKIYKKDDTCYDIVERLWKKVNNKRIINKKKKNIFWKNRYTSLRESEQEEFMKEEIRDTTIDFLNYNTNNIKDNNMFKNGLLSDLKFSNIGLNNSDIDSKIKTNSNDFEGSYFNSKKLLNGLTFNDIYDENISKLLIKISEIFELNKEEIEDLISLQIAYNRSWKLFLIGLFQYESINRFFSMVAIKSSVKYVNNTLLDIETLKGLIFTLNNISVSDESRVNRMKAIYLLGEFSKYFGQTRTNDDLILFAFKKIIEQLLDIQYKEKTLYIEDREKYLKFRKDNNEKKNYLLNALGKFTKYPTINYDYMKKLTLFTINAEIKENIKTMDEIDETLNDPELNLDDERKETLKYIKSLCEFTLKNLLDIINNDLYRTEDNKGTIGRIFENYLPKILESSDSDLAKKGVQFIGNWFSVIKNDNLKYEGLKLIKEGHELATKICLQKIPDFLIKEEKKEYDKQISIEQIKYERLKMILRSLFSIPGTKCTLEGNKEFPGFFENLDSTMLRTESIVMFLPINPDSKVTIIRPLPKIPGVPDNATTVPPVFFDHKLTKKQINDLSLYEKKEKCGLVSDLPLGYTYDPGIFDKEKQKSIDGYNYEDNKIPKNAVSVPTRVEKALIPPGFLSRCPFFGFDFNKLDKSGLKNIIQSSEISFNDEEINQDIPDGTTTENTPVIYPNKNINLKSFGNAVDFPENAPVILEIIKPNETKVRRIKLKVSKVDNEMCVIDDNFKKVEGERMLKNGETINIYIKNRNNIGSEWIPINMEVVDEDYRDDYDNIGKYFKKNSIPKENKIPIPAGLASNGLPYFSPAVNLPPFPVGYTKECVPYYGKKSTIKPIPYGLTNDGLRFYPNAENITALSDITHVVATGYNNNGQPFFLPKSCYLPKPSGFTPEGIPFYDIYSFIHQDGFMVTPLDKSYFTEAKEKDNKRKLELEVEMEKENDDYEELEDLSFKEDEKRATEQDRKREEVDGFFKGLISNNKIIAKQFNTIKKLYNKVNTNYKEQQQQELNLQVEPIEIDILKYIKEFNIEKTMISNKIKFAYEPNLLSFQSINTPVTKTINIKYISDIANDPKEYKYYINVKPSKIFDTSKHLIKIHHDEIYPINITFNPKYLSSDAVDGIFSVINDKGKSYMTCKLKAIKESYINISHESINLGWIFPDKTCEYPLIIENKSTVPISLTICLKHGEYIFNEAKEKVLSFNKNKSKNELSYLKSSNFSSVLKLEEYNDSNPDINSEILGSKDNNNNDNDDNNNGDSDNNNSYISTNNNNNNNNNNNVVIDNNTNEDNESTNNIYDNNNNSFISTNNIIDGNNSSNKNNDNIDNANNNININKIDNEINNVDTEVVISSSNLNMDDKNTESNEDHMISTERTNNVTENSVGYLDEEVINNRNDIVIQDNDSYQQYIRNEENPVSLRSNKPNEYVKNAFSISTQALQLNPLERKVVYINFEPKKIGKYEEQIEIYAPGGEVKLVKVKAKCGIPLGIYPEDSENSKVKNKELENERNEIVNIIINNDFDDIFNLPNKKDEQIIDSLRLAINDSEYRDSLYTIDYGIFINKEVKKRSLTLMNFTDDEMKISLFSTCHILSFDEFIIVPKQSSKVVDININFGYYHNKESFKGIINEKIELLCPGIDNIILNVKGFVGQPLLIPSWELCFFTPCQINSKSSLNMSLINHSQYDLSIIIKFPRDEHEVSYITSSLSSDSNNPSFIKAFSTIPISFSFNARERGLILKQIVIKIIKPFTKEVLCGLTEKGINLIGICLYPYQKKGSTETDYNSLDFISSWLLHPRRILNEFPTKDEMKKMFMKVIDDTLYRQLIRFQRIFLVFHSISEQRSDKTLDSYKKVIISNNYDTPVDINIINSPCFNSSVLSKELEKGEEYAIEYYYNSPIKIQKYSTIYGFSLAIEDTTNSFSSMQLIGKNDYDFLVFPCPDENKELNIDFGNIETSQKKEKGISRTIMLCNLYALEYIWNVSFIGSKDKYCPFSISLMEGELASNETFPLTFTFNSEVSGTFETSLDLYAKDCTGKYSVKNYIARINLKGTTVCSIISGYPEIIDFGKIIVNTEKKMKFKLSNTGNTRLNINLAIDKPFSVSSNKLILDLNEYNEIEVVYNPIIPGCSTKNLIIYANKKQINIPVKGLSGSYELICKKYKNCIDFGLSKQNNIVWIDCYLTNNGTIPLLLKGITSENNNLFRVEYINNVNIIPNTNEDNNKYYTKDYWQIVKDNLITIINNKNSSTIVNQIELVEFNDNYDENKKFLFQRGVSIPVKREIDNNKVSINQIKENVPQLDAFCSYHFRIGLLCHYRNTISSLNFHYYPIISNDEEDEEDSQSFTDSVLCIKAIGKSYRDIHFSSVNINFPYIPAKCFVDDSYFSNKEFKEYIYNNELENDISVYNLVLSNLDIETQNVCLTEISPEFIIENKKWILGPGEKTVIQIRFEPVNEQVNYRGKAIFKHNHGYTTIFLSGTGASANIYCEKVLDFKTTKMKTKSIKNFKIHNRGLLGCKYKIQIHYHNQISPFTFVSDDDPYDIEGYIESGEKKEIPINCYCLNELSSSLLLLKWQRIPNGIWETETIELKVEIGQPKFEIDRKEINFETTYVGIKKNITISILNSGNANCNWIVHNCNSDIIFEPNEGIIEPDEIFEINVSFNPKNYDPLNETVRFETDCGDKYLLVTGIIGVPYLKIEANDINKDFGVVEIEKYSTRTITLNNTGSKPLKFLTSIINHKINGVSFEQNEYDIFYFKQSKGVIKPNSSAQLNVLCFPIEYEARVTAEYIISSNNGEKCFGNLSCIGGKAKIEIISTTNKDFKLKVNEISHKGFNKNKLALALSSHIKLIKNVIEDILKTEADLKVEEEEFMKEQLKNPLKRRQIQLLKKKEKINFKMKKFLTINSNKNKIDTDIKDSNSTNNSSQSEIQIANEQNSDDNELLEVDKINKKISIPENLLDIYIKSGQVPNVYDNSDIMNDYILLHKINYKNKNEIPKTQDVRAFFEYINSNVDIVTRDCISKIKELLNNKWMKNTDILIKNLKLIQKSSFIIKDIINPIKLCDDTKINTYSLGLIKGSTHLQNVSLFKMVNNGNMDFTFSIIDNITNSMRPLDYNPNGQPFSINPNNDIVETGSFKDITISFGASVTGRYEQHYEIFSDNKPIASFYVNINVGNPIFSVYPDSIDFGITQKNTISTRTLMIINNGTIGDNFILSPKEKKENERSNFLIETTSGQIDCNNEISVPISFFPKTEGKVTEPFLLRWFGKPIIIYLSGTGAEAKLIPQYINQIDITNDCLFFGDAEIGKKYEKEFKIKNVGNVESIFRIEYDEDLMDFEMDNFEKSRVKLNPKQEILIKAIFTPQNFGILSTPIKLTQINQTKFSVPIYANCGEYKYSLNNILPLKGIKVNTKTTRDVELSNTGTFDIPLNIYLYPSFLETIIEIKINKEYSHDVINLKEEYIYLNDEEKIENPILKQRAVSKSKKYTGILQPNGVFSMSLVFKPDICGLMKGALTMSNLILDKPLELPLRFVVYKDEVCLEDISDVNLGRMCINQETLIQQKLLNFGEDRVNYRIYFKNEKLLEESQKDKKKKVPKKVLKAKSEKNTKNSRGKQSLTKASASNPPPIWRITTNETGYISPGSEIDIQGFFTPREETEKDTYKDSLIVEIQTVRMI</sequence>
<feature type="compositionally biased region" description="Polar residues" evidence="6">
    <location>
        <begin position="2941"/>
        <end position="2956"/>
    </location>
</feature>
<dbReference type="PANTHER" id="PTHR46127:SF1">
    <property type="entry name" value="CILIA- AND FLAGELLA-ASSOCIATED PROTEIN 65"/>
    <property type="match status" value="1"/>
</dbReference>
<feature type="region of interest" description="Disordered" evidence="6">
    <location>
        <begin position="1270"/>
        <end position="1336"/>
    </location>
</feature>
<evidence type="ECO:0000256" key="6">
    <source>
        <dbReference type="SAM" id="MobiDB-lite"/>
    </source>
</evidence>
<comment type="caution">
    <text evidence="8">The sequence shown here is derived from an EMBL/GenBank/DDBJ whole genome shotgun (WGS) entry which is preliminary data.</text>
</comment>
<dbReference type="Gene3D" id="2.60.40.10">
    <property type="entry name" value="Immunoglobulins"/>
    <property type="match status" value="7"/>
</dbReference>
<dbReference type="InterPro" id="IPR013783">
    <property type="entry name" value="Ig-like_fold"/>
</dbReference>
<feature type="compositionally biased region" description="Basic and acidic residues" evidence="6">
    <location>
        <begin position="989"/>
        <end position="1003"/>
    </location>
</feature>
<reference evidence="8 9" key="2">
    <citation type="submission" date="2016-08" db="EMBL/GenBank/DDBJ databases">
        <title>Pervasive Adenine N6-methylation of Active Genes in Fungi.</title>
        <authorList>
            <consortium name="DOE Joint Genome Institute"/>
            <person name="Mondo S.J."/>
            <person name="Dannebaum R.O."/>
            <person name="Kuo R.C."/>
            <person name="Labutti K."/>
            <person name="Haridas S."/>
            <person name="Kuo A."/>
            <person name="Salamov A."/>
            <person name="Ahrendt S.R."/>
            <person name="Lipzen A."/>
            <person name="Sullivan W."/>
            <person name="Andreopoulos W.B."/>
            <person name="Clum A."/>
            <person name="Lindquist E."/>
            <person name="Daum C."/>
            <person name="Ramamoorthy G.K."/>
            <person name="Gryganskyi A."/>
            <person name="Culley D."/>
            <person name="Magnuson J.K."/>
            <person name="James T.Y."/>
            <person name="O'Malley M.A."/>
            <person name="Stajich J.E."/>
            <person name="Spatafora J.W."/>
            <person name="Visel A."/>
            <person name="Grigoriev I.V."/>
        </authorList>
    </citation>
    <scope>NUCLEOTIDE SEQUENCE [LARGE SCALE GENOMIC DNA]</scope>
    <source>
        <strain evidence="9">finn</strain>
    </source>
</reference>
<proteinExistence type="predicted"/>
<gene>
    <name evidence="8" type="ORF">BCR36DRAFT_15708</name>
</gene>
<dbReference type="InterPro" id="IPR053879">
    <property type="entry name" value="HYDIN_VesB_CFA65-like_Ig"/>
</dbReference>
<keyword evidence="4" id="KW-0969">Cilium</keyword>
<feature type="compositionally biased region" description="Acidic residues" evidence="6">
    <location>
        <begin position="978"/>
        <end position="988"/>
    </location>
</feature>
<evidence type="ECO:0000256" key="5">
    <source>
        <dbReference type="ARBA" id="ARBA00023273"/>
    </source>
</evidence>
<dbReference type="STRING" id="1754191.A0A1Y1VF51"/>
<dbReference type="GO" id="GO:0005929">
    <property type="term" value="C:cilium"/>
    <property type="evidence" value="ECO:0007669"/>
    <property type="project" value="UniProtKB-SubCell"/>
</dbReference>
<feature type="domain" description="HYDIN/VesB/CFA65-like Ig-like" evidence="7">
    <location>
        <begin position="2620"/>
        <end position="2704"/>
    </location>
</feature>
<name>A0A1Y1VF51_9FUNG</name>
<keyword evidence="5" id="KW-0966">Cell projection</keyword>
<feature type="compositionally biased region" description="Low complexity" evidence="6">
    <location>
        <begin position="1292"/>
        <end position="1321"/>
    </location>
</feature>
<evidence type="ECO:0000256" key="1">
    <source>
        <dbReference type="ARBA" id="ARBA00004138"/>
    </source>
</evidence>
<feature type="domain" description="HYDIN/VesB/CFA65-like Ig-like" evidence="7">
    <location>
        <begin position="2090"/>
        <end position="2176"/>
    </location>
</feature>
<evidence type="ECO:0000256" key="4">
    <source>
        <dbReference type="ARBA" id="ARBA00023069"/>
    </source>
</evidence>
<accession>A0A1Y1VF51</accession>
<feature type="region of interest" description="Disordered" evidence="6">
    <location>
        <begin position="977"/>
        <end position="1003"/>
    </location>
</feature>
<dbReference type="PANTHER" id="PTHR46127">
    <property type="entry name" value="CILIA- AND FLAGELLA-ASSOCIATED PROTEIN 65"/>
    <property type="match status" value="1"/>
</dbReference>
<feature type="region of interest" description="Disordered" evidence="6">
    <location>
        <begin position="2935"/>
        <end position="2956"/>
    </location>
</feature>
<keyword evidence="3" id="KW-0963">Cytoplasm</keyword>
<comment type="subcellular location">
    <subcellularLocation>
        <location evidence="1">Cell projection</location>
        <location evidence="1">Cilium</location>
    </subcellularLocation>
    <subcellularLocation>
        <location evidence="2">Cytoplasm</location>
    </subcellularLocation>
</comment>
<feature type="compositionally biased region" description="Polar residues" evidence="6">
    <location>
        <begin position="3632"/>
        <end position="3642"/>
    </location>
</feature>
<dbReference type="OrthoDB" id="2141841at2759"/>
<dbReference type="InterPro" id="IPR052614">
    <property type="entry name" value="CFAP65"/>
</dbReference>
<feature type="region of interest" description="Disordered" evidence="6">
    <location>
        <begin position="3613"/>
        <end position="3656"/>
    </location>
</feature>
<reference evidence="8 9" key="1">
    <citation type="submission" date="2016-08" db="EMBL/GenBank/DDBJ databases">
        <title>Genomes of anaerobic fungi encode conserved fungal cellulosomes for biomass hydrolysis.</title>
        <authorList>
            <consortium name="DOE Joint Genome Institute"/>
            <person name="Haitjema C.H."/>
            <person name="Gilmore S.P."/>
            <person name="Henske J.K."/>
            <person name="Solomon K.V."/>
            <person name="De Groot R."/>
            <person name="Kuo A."/>
            <person name="Mondo S.J."/>
            <person name="Salamov A.A."/>
            <person name="Labutti K."/>
            <person name="Zhao Z."/>
            <person name="Chiniquy J."/>
            <person name="Barry K."/>
            <person name="Brewer H.M."/>
            <person name="Purvine S.O."/>
            <person name="Wright A.T."/>
            <person name="Boxma B."/>
            <person name="Van Alen T."/>
            <person name="Hackstein J.H."/>
            <person name="Baker S.E."/>
            <person name="Grigoriev I.V."/>
            <person name="O'Malley M.A."/>
        </authorList>
    </citation>
    <scope>NUCLEOTIDE SEQUENCE [LARGE SCALE GENOMIC DNA]</scope>
    <source>
        <strain evidence="9">finn</strain>
    </source>
</reference>
<evidence type="ECO:0000313" key="8">
    <source>
        <dbReference type="EMBL" id="ORX54200.1"/>
    </source>
</evidence>
<evidence type="ECO:0000256" key="3">
    <source>
        <dbReference type="ARBA" id="ARBA00022490"/>
    </source>
</evidence>
<keyword evidence="9" id="KW-1185">Reference proteome</keyword>
<organism evidence="8 9">
    <name type="scientific">Piromyces finnis</name>
    <dbReference type="NCBI Taxonomy" id="1754191"/>
    <lineage>
        <taxon>Eukaryota</taxon>
        <taxon>Fungi</taxon>
        <taxon>Fungi incertae sedis</taxon>
        <taxon>Chytridiomycota</taxon>
        <taxon>Chytridiomycota incertae sedis</taxon>
        <taxon>Neocallimastigomycetes</taxon>
        <taxon>Neocallimastigales</taxon>
        <taxon>Neocallimastigaceae</taxon>
        <taxon>Piromyces</taxon>
    </lineage>
</organism>
<evidence type="ECO:0000313" key="9">
    <source>
        <dbReference type="Proteomes" id="UP000193719"/>
    </source>
</evidence>
<evidence type="ECO:0000256" key="2">
    <source>
        <dbReference type="ARBA" id="ARBA00004496"/>
    </source>
</evidence>
<dbReference type="Proteomes" id="UP000193719">
    <property type="component" value="Unassembled WGS sequence"/>
</dbReference>
<protein>
    <recommendedName>
        <fullName evidence="7">HYDIN/VesB/CFA65-like Ig-like domain-containing protein</fullName>
    </recommendedName>
</protein>
<dbReference type="EMBL" id="MCFH01000011">
    <property type="protein sequence ID" value="ORX54200.1"/>
    <property type="molecule type" value="Genomic_DNA"/>
</dbReference>